<reference evidence="7" key="1">
    <citation type="journal article" date="2015" name="Nature">
        <title>Complex archaea that bridge the gap between prokaryotes and eukaryotes.</title>
        <authorList>
            <person name="Spang A."/>
            <person name="Saw J.H."/>
            <person name="Jorgensen S.L."/>
            <person name="Zaremba-Niedzwiedzka K."/>
            <person name="Martijn J."/>
            <person name="Lind A.E."/>
            <person name="van Eijk R."/>
            <person name="Schleper C."/>
            <person name="Guy L."/>
            <person name="Ettema T.J."/>
        </authorList>
    </citation>
    <scope>NUCLEOTIDE SEQUENCE</scope>
</reference>
<evidence type="ECO:0000313" key="7">
    <source>
        <dbReference type="EMBL" id="KKM96313.1"/>
    </source>
</evidence>
<feature type="domain" description="4Fe4S-binding SPASM" evidence="6">
    <location>
        <begin position="211"/>
        <end position="257"/>
    </location>
</feature>
<dbReference type="GO" id="GO:0003824">
    <property type="term" value="F:catalytic activity"/>
    <property type="evidence" value="ECO:0007669"/>
    <property type="project" value="InterPro"/>
</dbReference>
<keyword evidence="1" id="KW-0949">S-adenosyl-L-methionine</keyword>
<dbReference type="EMBL" id="LAZR01005898">
    <property type="protein sequence ID" value="KKM96313.1"/>
    <property type="molecule type" value="Genomic_DNA"/>
</dbReference>
<accession>A0A0F9LSG4</accession>
<dbReference type="InterPro" id="IPR023885">
    <property type="entry name" value="4Fe4S-binding_SPASM_dom"/>
</dbReference>
<dbReference type="InterPro" id="IPR058240">
    <property type="entry name" value="rSAM_sf"/>
</dbReference>
<dbReference type="AlphaFoldDB" id="A0A0F9LSG4"/>
<dbReference type="PANTHER" id="PTHR43524">
    <property type="entry name" value="RADICAL SAM SUPERFAMILY PROTEIN"/>
    <property type="match status" value="1"/>
</dbReference>
<dbReference type="Pfam" id="PF04055">
    <property type="entry name" value="Radical_SAM"/>
    <property type="match status" value="1"/>
</dbReference>
<evidence type="ECO:0000256" key="2">
    <source>
        <dbReference type="ARBA" id="ARBA00022723"/>
    </source>
</evidence>
<dbReference type="CDD" id="cd01335">
    <property type="entry name" value="Radical_SAM"/>
    <property type="match status" value="1"/>
</dbReference>
<dbReference type="InterPro" id="IPR013785">
    <property type="entry name" value="Aldolase_TIM"/>
</dbReference>
<dbReference type="GO" id="GO:0051536">
    <property type="term" value="F:iron-sulfur cluster binding"/>
    <property type="evidence" value="ECO:0007669"/>
    <property type="project" value="UniProtKB-KW"/>
</dbReference>
<feature type="domain" description="Radical SAM core" evidence="5">
    <location>
        <begin position="11"/>
        <end position="150"/>
    </location>
</feature>
<dbReference type="InterPro" id="IPR007197">
    <property type="entry name" value="rSAM"/>
</dbReference>
<feature type="non-terminal residue" evidence="7">
    <location>
        <position position="257"/>
    </location>
</feature>
<keyword evidence="2" id="KW-0479">Metal-binding</keyword>
<sequence length="257" mass="30116">MDYPVAVHLETWTKCNAACNFCPYPTLVRKGNKMSDELIEKILTDLEDIPKSQPFYFSPFKVNEPFLDKRLLPLLEDVNRRMPNAIFRLFSNGTPITEKKIDQLAKLRNVAHLWISLNDYRPKEYEEVMQLPLEKTLKRLDLLHKKKLEGFPHNVIVSRVCDNTFTDGRFCVWVHERYPAFTVRLIKRESWLDFYEHDAIAKEVPASTCSRWNEIDITSTGLVSLCCMDGRAQYPIGDVSKQHVLEVFNSPSYRRMR</sequence>
<keyword evidence="3" id="KW-0408">Iron</keyword>
<dbReference type="GO" id="GO:0046872">
    <property type="term" value="F:metal ion binding"/>
    <property type="evidence" value="ECO:0007669"/>
    <property type="project" value="UniProtKB-KW"/>
</dbReference>
<evidence type="ECO:0000259" key="6">
    <source>
        <dbReference type="Pfam" id="PF13186"/>
    </source>
</evidence>
<evidence type="ECO:0000259" key="5">
    <source>
        <dbReference type="Pfam" id="PF04055"/>
    </source>
</evidence>
<dbReference type="Gene3D" id="3.20.20.70">
    <property type="entry name" value="Aldolase class I"/>
    <property type="match status" value="1"/>
</dbReference>
<dbReference type="SFLD" id="SFLDS00029">
    <property type="entry name" value="Radical_SAM"/>
    <property type="match status" value="1"/>
</dbReference>
<organism evidence="7">
    <name type="scientific">marine sediment metagenome</name>
    <dbReference type="NCBI Taxonomy" id="412755"/>
    <lineage>
        <taxon>unclassified sequences</taxon>
        <taxon>metagenomes</taxon>
        <taxon>ecological metagenomes</taxon>
    </lineage>
</organism>
<keyword evidence="4" id="KW-0411">Iron-sulfur</keyword>
<protein>
    <recommendedName>
        <fullName evidence="8">Radical SAM core domain-containing protein</fullName>
    </recommendedName>
</protein>
<evidence type="ECO:0008006" key="8">
    <source>
        <dbReference type="Google" id="ProtNLM"/>
    </source>
</evidence>
<dbReference type="Pfam" id="PF13186">
    <property type="entry name" value="SPASM"/>
    <property type="match status" value="1"/>
</dbReference>
<comment type="caution">
    <text evidence="7">The sequence shown here is derived from an EMBL/GenBank/DDBJ whole genome shotgun (WGS) entry which is preliminary data.</text>
</comment>
<evidence type="ECO:0000256" key="4">
    <source>
        <dbReference type="ARBA" id="ARBA00023014"/>
    </source>
</evidence>
<proteinExistence type="predicted"/>
<evidence type="ECO:0000256" key="1">
    <source>
        <dbReference type="ARBA" id="ARBA00022691"/>
    </source>
</evidence>
<evidence type="ECO:0000256" key="3">
    <source>
        <dbReference type="ARBA" id="ARBA00023004"/>
    </source>
</evidence>
<name>A0A0F9LSG4_9ZZZZ</name>
<gene>
    <name evidence="7" type="ORF">LCGC14_1179440</name>
</gene>
<dbReference type="CDD" id="cd21109">
    <property type="entry name" value="SPASM"/>
    <property type="match status" value="1"/>
</dbReference>
<dbReference type="PANTHER" id="PTHR43524:SF1">
    <property type="entry name" value="RADICAL SAM SUPERFAMILY PROTEIN"/>
    <property type="match status" value="1"/>
</dbReference>
<dbReference type="SUPFAM" id="SSF102114">
    <property type="entry name" value="Radical SAM enzymes"/>
    <property type="match status" value="1"/>
</dbReference>